<dbReference type="InterPro" id="IPR047177">
    <property type="entry name" value="Pept_M20A"/>
</dbReference>
<dbReference type="InterPro" id="IPR001261">
    <property type="entry name" value="ArgE/DapE_CS"/>
</dbReference>
<dbReference type="FunFam" id="3.40.630.10:FF:000027">
    <property type="entry name" value="N-fatty-acyl-amino acid synthase/hydrolase PM20D1"/>
    <property type="match status" value="1"/>
</dbReference>
<evidence type="ECO:0000313" key="7">
    <source>
        <dbReference type="EMBL" id="KAF9516062.1"/>
    </source>
</evidence>
<evidence type="ECO:0000259" key="6">
    <source>
        <dbReference type="Pfam" id="PF07687"/>
    </source>
</evidence>
<evidence type="ECO:0000313" key="8">
    <source>
        <dbReference type="Proteomes" id="UP000886523"/>
    </source>
</evidence>
<reference evidence="7" key="1">
    <citation type="journal article" date="2020" name="Nat. Commun.">
        <title>Large-scale genome sequencing of mycorrhizal fungi provides insights into the early evolution of symbiotic traits.</title>
        <authorList>
            <person name="Miyauchi S."/>
            <person name="Kiss E."/>
            <person name="Kuo A."/>
            <person name="Drula E."/>
            <person name="Kohler A."/>
            <person name="Sanchez-Garcia M."/>
            <person name="Morin E."/>
            <person name="Andreopoulos B."/>
            <person name="Barry K.W."/>
            <person name="Bonito G."/>
            <person name="Buee M."/>
            <person name="Carver A."/>
            <person name="Chen C."/>
            <person name="Cichocki N."/>
            <person name="Clum A."/>
            <person name="Culley D."/>
            <person name="Crous P.W."/>
            <person name="Fauchery L."/>
            <person name="Girlanda M."/>
            <person name="Hayes R.D."/>
            <person name="Keri Z."/>
            <person name="LaButti K."/>
            <person name="Lipzen A."/>
            <person name="Lombard V."/>
            <person name="Magnuson J."/>
            <person name="Maillard F."/>
            <person name="Murat C."/>
            <person name="Nolan M."/>
            <person name="Ohm R.A."/>
            <person name="Pangilinan J."/>
            <person name="Pereira M.F."/>
            <person name="Perotto S."/>
            <person name="Peter M."/>
            <person name="Pfister S."/>
            <person name="Riley R."/>
            <person name="Sitrit Y."/>
            <person name="Stielow J.B."/>
            <person name="Szollosi G."/>
            <person name="Zifcakova L."/>
            <person name="Stursova M."/>
            <person name="Spatafora J.W."/>
            <person name="Tedersoo L."/>
            <person name="Vaario L.M."/>
            <person name="Yamada A."/>
            <person name="Yan M."/>
            <person name="Wang P."/>
            <person name="Xu J."/>
            <person name="Bruns T."/>
            <person name="Baldrian P."/>
            <person name="Vilgalys R."/>
            <person name="Dunand C."/>
            <person name="Henrissat B."/>
            <person name="Grigoriev I.V."/>
            <person name="Hibbett D."/>
            <person name="Nagy L.G."/>
            <person name="Martin F.M."/>
        </authorList>
    </citation>
    <scope>NUCLEOTIDE SEQUENCE</scope>
    <source>
        <strain evidence="7">UP504</strain>
    </source>
</reference>
<protein>
    <recommendedName>
        <fullName evidence="6">Peptidase M20 dimerisation domain-containing protein</fullName>
    </recommendedName>
</protein>
<dbReference type="GO" id="GO:0004180">
    <property type="term" value="F:carboxypeptidase activity"/>
    <property type="evidence" value="ECO:0007669"/>
    <property type="project" value="TreeGrafter"/>
</dbReference>
<dbReference type="PANTHER" id="PTHR45962:SF1">
    <property type="entry name" value="N-FATTY-ACYL-AMINO ACID SYNTHASE_HYDROLASE PM20D1"/>
    <property type="match status" value="1"/>
</dbReference>
<keyword evidence="8" id="KW-1185">Reference proteome</keyword>
<dbReference type="SUPFAM" id="SSF55031">
    <property type="entry name" value="Bacterial exopeptidase dimerisation domain"/>
    <property type="match status" value="1"/>
</dbReference>
<dbReference type="EMBL" id="MU128944">
    <property type="protein sequence ID" value="KAF9516062.1"/>
    <property type="molecule type" value="Genomic_DNA"/>
</dbReference>
<sequence>MEPICPQQDALSPKIHHNLAEGLDDIYQSAEFKLKAVHWLSGAVQIPTESYDHMFDVGFDKRWEVFGRFHDYLYTAFPLIHETLELTKVNTYGLVYRWPGSDSSLKPLLLLAHQDVVPVNNATLSEWTYPPYSGHFDGEYVWGRGASDDKSGLISSLIALEGLVEQGFKPRRSIFLASGFDEEASGTFGAQSIAKYLSSTYGENYFAMLVDEGNTHKESFGAHLFAPGVGEKGNIDVRIEVTSPGGHSSIPPPHTSIGLLALALVHIEENPHAPHLTRTSPLYSTWLCQAEHAPHIPWTLKEALKLSVHSDASLRLAEDLLFRREDAGLDKALLGTTQAVDLIEGGVKVNALPEQASAVINHRVSTDSSIADVFEHLTDLLAPLAGKLQLSFEAFGKNISYAPGGTLRLFDAWGKGLEPAPITPTDAAPFKLLSGTILQTWETGNGKGSNETVIVAPGMMSDTRYFWKLTPHIFRYNHLDNEDRLAVHTVNEALSIKGFLDEIRFFTYLILNADEVQL</sequence>
<evidence type="ECO:0000256" key="1">
    <source>
        <dbReference type="ARBA" id="ARBA00006247"/>
    </source>
</evidence>
<dbReference type="GO" id="GO:0000328">
    <property type="term" value="C:fungal-type vacuole lumen"/>
    <property type="evidence" value="ECO:0007669"/>
    <property type="project" value="TreeGrafter"/>
</dbReference>
<dbReference type="PANTHER" id="PTHR45962">
    <property type="entry name" value="N-FATTY-ACYL-AMINO ACID SYNTHASE/HYDROLASE PM20D1"/>
    <property type="match status" value="1"/>
</dbReference>
<dbReference type="GO" id="GO:0046872">
    <property type="term" value="F:metal ion binding"/>
    <property type="evidence" value="ECO:0007669"/>
    <property type="project" value="UniProtKB-KW"/>
</dbReference>
<dbReference type="InterPro" id="IPR036264">
    <property type="entry name" value="Bact_exopeptidase_dim_dom"/>
</dbReference>
<comment type="caution">
    <text evidence="7">The sequence shown here is derived from an EMBL/GenBank/DDBJ whole genome shotgun (WGS) entry which is preliminary data.</text>
</comment>
<dbReference type="SUPFAM" id="SSF53187">
    <property type="entry name" value="Zn-dependent exopeptidases"/>
    <property type="match status" value="1"/>
</dbReference>
<dbReference type="Gene3D" id="3.30.70.360">
    <property type="match status" value="1"/>
</dbReference>
<keyword evidence="2" id="KW-0645">Protease</keyword>
<dbReference type="InterPro" id="IPR011650">
    <property type="entry name" value="Peptidase_M20_dimer"/>
</dbReference>
<evidence type="ECO:0000256" key="3">
    <source>
        <dbReference type="ARBA" id="ARBA00022723"/>
    </source>
</evidence>
<dbReference type="PROSITE" id="PS00758">
    <property type="entry name" value="ARGE_DAPE_CPG2_1"/>
    <property type="match status" value="1"/>
</dbReference>
<dbReference type="OrthoDB" id="3064516at2759"/>
<dbReference type="Gene3D" id="3.40.630.10">
    <property type="entry name" value="Zn peptidases"/>
    <property type="match status" value="1"/>
</dbReference>
<gene>
    <name evidence="7" type="ORF">BS47DRAFT_1371874</name>
</gene>
<keyword evidence="5" id="KW-0862">Zinc</keyword>
<accession>A0A9P6B296</accession>
<evidence type="ECO:0000256" key="4">
    <source>
        <dbReference type="ARBA" id="ARBA00022801"/>
    </source>
</evidence>
<name>A0A9P6B296_9AGAM</name>
<evidence type="ECO:0000256" key="5">
    <source>
        <dbReference type="ARBA" id="ARBA00022833"/>
    </source>
</evidence>
<dbReference type="InterPro" id="IPR002933">
    <property type="entry name" value="Peptidase_M20"/>
</dbReference>
<dbReference type="Pfam" id="PF07687">
    <property type="entry name" value="M20_dimer"/>
    <property type="match status" value="1"/>
</dbReference>
<comment type="similarity">
    <text evidence="1">Belongs to the peptidase M20A family.</text>
</comment>
<keyword evidence="4" id="KW-0378">Hydrolase</keyword>
<organism evidence="7 8">
    <name type="scientific">Hydnum rufescens UP504</name>
    <dbReference type="NCBI Taxonomy" id="1448309"/>
    <lineage>
        <taxon>Eukaryota</taxon>
        <taxon>Fungi</taxon>
        <taxon>Dikarya</taxon>
        <taxon>Basidiomycota</taxon>
        <taxon>Agaricomycotina</taxon>
        <taxon>Agaricomycetes</taxon>
        <taxon>Cantharellales</taxon>
        <taxon>Hydnaceae</taxon>
        <taxon>Hydnum</taxon>
    </lineage>
</organism>
<evidence type="ECO:0000256" key="2">
    <source>
        <dbReference type="ARBA" id="ARBA00022670"/>
    </source>
</evidence>
<dbReference type="AlphaFoldDB" id="A0A9P6B296"/>
<keyword evidence="3" id="KW-0479">Metal-binding</keyword>
<dbReference type="Pfam" id="PF01546">
    <property type="entry name" value="Peptidase_M20"/>
    <property type="match status" value="1"/>
</dbReference>
<proteinExistence type="inferred from homology"/>
<dbReference type="Proteomes" id="UP000886523">
    <property type="component" value="Unassembled WGS sequence"/>
</dbReference>
<dbReference type="CDD" id="cd05674">
    <property type="entry name" value="M20_yscS"/>
    <property type="match status" value="1"/>
</dbReference>
<feature type="domain" description="Peptidase M20 dimerisation" evidence="6">
    <location>
        <begin position="229"/>
        <end position="385"/>
    </location>
</feature>
<dbReference type="GO" id="GO:0051603">
    <property type="term" value="P:proteolysis involved in protein catabolic process"/>
    <property type="evidence" value="ECO:0007669"/>
    <property type="project" value="TreeGrafter"/>
</dbReference>